<proteinExistence type="predicted"/>
<organism evidence="1 2">
    <name type="scientific">Variovorax paradoxus (strain EPS)</name>
    <dbReference type="NCBI Taxonomy" id="595537"/>
    <lineage>
        <taxon>Bacteria</taxon>
        <taxon>Pseudomonadati</taxon>
        <taxon>Pseudomonadota</taxon>
        <taxon>Betaproteobacteria</taxon>
        <taxon>Burkholderiales</taxon>
        <taxon>Comamonadaceae</taxon>
        <taxon>Variovorax</taxon>
    </lineage>
</organism>
<name>E6V495_VARPE</name>
<protein>
    <submittedName>
        <fullName evidence="1">Uncharacterized protein</fullName>
    </submittedName>
</protein>
<reference evidence="1 2" key="2">
    <citation type="journal article" date="2013" name="Genome Announc.">
        <title>Genome of the Root-Associated Plant Growth-Promoting Bacterium Variovorax paradoxus Strain EPS.</title>
        <authorList>
            <person name="Han J.I."/>
            <person name="Spain J.C."/>
            <person name="Leadbetter J.R."/>
            <person name="Ovchinnikova G."/>
            <person name="Goodwin L.A."/>
            <person name="Han C.S."/>
            <person name="Woyke T."/>
            <person name="Davenport K.W."/>
            <person name="Orwin P.M."/>
        </authorList>
    </citation>
    <scope>NUCLEOTIDE SEQUENCE [LARGE SCALE GENOMIC DNA]</scope>
    <source>
        <strain evidence="1 2">EPS</strain>
    </source>
</reference>
<dbReference type="HOGENOM" id="CLU_1575818_0_0_4"/>
<gene>
    <name evidence="1" type="ordered locus">Varpa_5130</name>
</gene>
<dbReference type="AlphaFoldDB" id="E6V495"/>
<dbReference type="EMBL" id="CP002417">
    <property type="protein sequence ID" value="ADU39289.1"/>
    <property type="molecule type" value="Genomic_DNA"/>
</dbReference>
<evidence type="ECO:0000313" key="2">
    <source>
        <dbReference type="Proteomes" id="UP000008917"/>
    </source>
</evidence>
<dbReference type="Proteomes" id="UP000008917">
    <property type="component" value="Chromosome"/>
</dbReference>
<dbReference type="STRING" id="595537.Varpa_5130"/>
<accession>E6V495</accession>
<sequence length="150" mass="16661">MTQVLGAVYQGSPVVMEGYGVPGCELMQFEDQPALEQFIAAELAAGRTTANLTLHYPETGGLAVQERIDLNNPATNGATWRYTLGGWGLIQLQLEIRQPGLVGCRIAVNSAERARAWAKTYPRLGEPDLWDWPAIEKHARRLIRVLRKYA</sequence>
<dbReference type="eggNOG" id="ENOG5032ZK8">
    <property type="taxonomic scope" value="Bacteria"/>
</dbReference>
<reference evidence="2" key="1">
    <citation type="submission" date="2010-12" db="EMBL/GenBank/DDBJ databases">
        <title>Complete sequence of Variovorax paradoxus EPS.</title>
        <authorList>
            <consortium name="US DOE Joint Genome Institute"/>
            <person name="Lucas S."/>
            <person name="Copeland A."/>
            <person name="Lapidus A."/>
            <person name="Cheng J.-F."/>
            <person name="Goodwin L."/>
            <person name="Pitluck S."/>
            <person name="Teshima H."/>
            <person name="Detter J.C."/>
            <person name="Han C."/>
            <person name="Tapia R."/>
            <person name="Land M."/>
            <person name="Hauser L."/>
            <person name="Kyrpides N."/>
            <person name="Ivanova N."/>
            <person name="Ovchinnikova G."/>
            <person name="Orwin P."/>
            <person name="Han J.-I.G."/>
            <person name="Woyke T."/>
        </authorList>
    </citation>
    <scope>NUCLEOTIDE SEQUENCE [LARGE SCALE GENOMIC DNA]</scope>
    <source>
        <strain evidence="2">EPS</strain>
    </source>
</reference>
<evidence type="ECO:0000313" key="1">
    <source>
        <dbReference type="EMBL" id="ADU39289.1"/>
    </source>
</evidence>
<dbReference type="KEGG" id="vpe:Varpa_5130"/>